<evidence type="ECO:0000256" key="1">
    <source>
        <dbReference type="ARBA" id="ARBA00022614"/>
    </source>
</evidence>
<dbReference type="Gene3D" id="3.80.10.10">
    <property type="entry name" value="Ribonuclease Inhibitor"/>
    <property type="match status" value="1"/>
</dbReference>
<dbReference type="SUPFAM" id="SSF52058">
    <property type="entry name" value="L domain-like"/>
    <property type="match status" value="1"/>
</dbReference>
<keyword evidence="3" id="KW-1185">Reference proteome</keyword>
<protein>
    <submittedName>
        <fullName evidence="4">Uncharacterized protein LOC113462950 isoform X1</fullName>
    </submittedName>
</protein>
<proteinExistence type="predicted"/>
<evidence type="ECO:0000256" key="2">
    <source>
        <dbReference type="ARBA" id="ARBA00022737"/>
    </source>
</evidence>
<accession>A0A8B9AMC6</accession>
<reference evidence="3" key="1">
    <citation type="journal article" date="2019" name="Nat. Commun.">
        <title>Genome-wide association mapping of date palm fruit traits.</title>
        <authorList>
            <person name="Hazzouri K.M."/>
            <person name="Gros-Balthazard M."/>
            <person name="Flowers J.M."/>
            <person name="Copetti D."/>
            <person name="Lemansour A."/>
            <person name="Lebrun M."/>
            <person name="Masmoudi K."/>
            <person name="Ferrand S."/>
            <person name="Dhar M.I."/>
            <person name="Fresquez Z.A."/>
            <person name="Rosas U."/>
            <person name="Zhang J."/>
            <person name="Talag J."/>
            <person name="Lee S."/>
            <person name="Kudrna D."/>
            <person name="Powell R.F."/>
            <person name="Leitch I.J."/>
            <person name="Krueger R.R."/>
            <person name="Wing R.A."/>
            <person name="Amiri K.M.A."/>
            <person name="Purugganan M.D."/>
        </authorList>
    </citation>
    <scope>NUCLEOTIDE SEQUENCE [LARGE SCALE GENOMIC DNA]</scope>
    <source>
        <strain evidence="3">cv. Khalas</strain>
    </source>
</reference>
<sequence length="186" mass="20716">MAALLSSQSQCRFSAATPRSSVSARRSCFDGHRRPLGFPISDHLEGREEEIEGRFGRFSPCLLLRALAGEVRRMLAGGIIRRFETDTVCLRSFYVLSRNPIHEIGDSLMKLTSITKLSLSHCQIQEIGSSLTSCVVLKSIRFAQNKITALPAELARNIKVHNLDLGTNLIENWSDLKVALLHNLLN</sequence>
<dbReference type="OrthoDB" id="1517790at2759"/>
<dbReference type="InterPro" id="IPR050836">
    <property type="entry name" value="SDS22/Internalin_LRR"/>
</dbReference>
<keyword evidence="2" id="KW-0677">Repeat</keyword>
<dbReference type="AlphaFoldDB" id="A0A8B9AMC6"/>
<dbReference type="InterPro" id="IPR032675">
    <property type="entry name" value="LRR_dom_sf"/>
</dbReference>
<gene>
    <name evidence="4" type="primary">LOC113462950</name>
</gene>
<dbReference type="PANTHER" id="PTHR46652">
    <property type="entry name" value="LEUCINE-RICH REPEAT AND IQ DOMAIN-CONTAINING PROTEIN 1-RELATED"/>
    <property type="match status" value="1"/>
</dbReference>
<name>A0A8B9AMC6_PHODC</name>
<keyword evidence="1" id="KW-0433">Leucine-rich repeat</keyword>
<dbReference type="GeneID" id="113462950"/>
<organism evidence="3 4">
    <name type="scientific">Phoenix dactylifera</name>
    <name type="common">Date palm</name>
    <dbReference type="NCBI Taxonomy" id="42345"/>
    <lineage>
        <taxon>Eukaryota</taxon>
        <taxon>Viridiplantae</taxon>
        <taxon>Streptophyta</taxon>
        <taxon>Embryophyta</taxon>
        <taxon>Tracheophyta</taxon>
        <taxon>Spermatophyta</taxon>
        <taxon>Magnoliopsida</taxon>
        <taxon>Liliopsida</taxon>
        <taxon>Arecaceae</taxon>
        <taxon>Coryphoideae</taxon>
        <taxon>Phoeniceae</taxon>
        <taxon>Phoenix</taxon>
    </lineage>
</organism>
<evidence type="ECO:0000313" key="3">
    <source>
        <dbReference type="Proteomes" id="UP000228380"/>
    </source>
</evidence>
<dbReference type="RefSeq" id="XP_038987896.1">
    <property type="nucleotide sequence ID" value="XM_039131968.1"/>
</dbReference>
<reference evidence="4" key="2">
    <citation type="submission" date="2025-08" db="UniProtKB">
        <authorList>
            <consortium name="RefSeq"/>
        </authorList>
    </citation>
    <scope>IDENTIFICATION</scope>
    <source>
        <tissue evidence="4">Young leaves</tissue>
    </source>
</reference>
<dbReference type="PANTHER" id="PTHR46652:SF7">
    <property type="entry name" value="LEUCINE-RICH REPEAT AND IQ DOMAIN-CONTAINING PROTEIN 1"/>
    <property type="match status" value="1"/>
</dbReference>
<evidence type="ECO:0000313" key="4">
    <source>
        <dbReference type="RefSeq" id="XP_038987896.1"/>
    </source>
</evidence>
<dbReference type="Proteomes" id="UP000228380">
    <property type="component" value="Chromosome 11"/>
</dbReference>